<feature type="region of interest" description="Disordered" evidence="1">
    <location>
        <begin position="187"/>
        <end position="213"/>
    </location>
</feature>
<evidence type="ECO:0000313" key="3">
    <source>
        <dbReference type="EMBL" id="CKT70985.1"/>
    </source>
</evidence>
<protein>
    <submittedName>
        <fullName evidence="4">Uncharacterized protein</fullName>
    </submittedName>
</protein>
<evidence type="ECO:0000313" key="6">
    <source>
        <dbReference type="Proteomes" id="UP000048948"/>
    </source>
</evidence>
<evidence type="ECO:0000313" key="7">
    <source>
        <dbReference type="Proteomes" id="UP000049023"/>
    </source>
</evidence>
<gene>
    <name evidence="4" type="ORF">ERS007741_02230</name>
    <name evidence="3" type="ORF">ERS027646_04033</name>
    <name evidence="2" type="ORF">ERS027661_04206</name>
</gene>
<dbReference type="EMBL" id="CHKL01000241">
    <property type="protein sequence ID" value="COW33684.1"/>
    <property type="molecule type" value="Genomic_DNA"/>
</dbReference>
<dbReference type="Proteomes" id="UP000048948">
    <property type="component" value="Unassembled WGS sequence"/>
</dbReference>
<dbReference type="Proteomes" id="UP000048600">
    <property type="component" value="Unassembled WGS sequence"/>
</dbReference>
<dbReference type="EMBL" id="CNFU01001334">
    <property type="protein sequence ID" value="CKT32642.1"/>
    <property type="molecule type" value="Genomic_DNA"/>
</dbReference>
<proteinExistence type="predicted"/>
<sequence>MDAQVRCVTVAAHDDPAAVGCSVGFRCGEVSTQPVELTLVDDAHALRRTGAELGEGRGDLADQLVADGGIRQHIVGCNACLPGVEQFDPGDPLGRDIYIGIGRDDHRALAAELEGDRGQVRRGAFVDLAADLGATGEHHAVETLSDQLLTHRTIALHDRDRFGVEIAIHQFGHQVRRCSGDFRRFEHDGVSSGNGSDRRTQGQVERVVPGTDD</sequence>
<evidence type="ECO:0000313" key="4">
    <source>
        <dbReference type="EMBL" id="COW33684.1"/>
    </source>
</evidence>
<accession>A0A655J1A8</accession>
<name>A0A655J1A8_MYCTX</name>
<dbReference type="Proteomes" id="UP000049023">
    <property type="component" value="Unassembled WGS sequence"/>
</dbReference>
<reference evidence="5 6" key="1">
    <citation type="submission" date="2015-03" db="EMBL/GenBank/DDBJ databases">
        <authorList>
            <consortium name="Pathogen Informatics"/>
        </authorList>
    </citation>
    <scope>NUCLEOTIDE SEQUENCE [LARGE SCALE GENOMIC DNA]</scope>
    <source>
        <strain evidence="3 6">Bir 172</strain>
        <strain evidence="2 7">Bir 187</strain>
        <strain evidence="4 5">P00601463</strain>
    </source>
</reference>
<evidence type="ECO:0000256" key="1">
    <source>
        <dbReference type="SAM" id="MobiDB-lite"/>
    </source>
</evidence>
<dbReference type="AlphaFoldDB" id="A0A655J1A8"/>
<dbReference type="EMBL" id="CNGE01001096">
    <property type="protein sequence ID" value="CKT70985.1"/>
    <property type="molecule type" value="Genomic_DNA"/>
</dbReference>
<evidence type="ECO:0000313" key="2">
    <source>
        <dbReference type="EMBL" id="CKT32642.1"/>
    </source>
</evidence>
<evidence type="ECO:0000313" key="5">
    <source>
        <dbReference type="Proteomes" id="UP000048600"/>
    </source>
</evidence>
<organism evidence="4 5">
    <name type="scientific">Mycobacterium tuberculosis</name>
    <dbReference type="NCBI Taxonomy" id="1773"/>
    <lineage>
        <taxon>Bacteria</taxon>
        <taxon>Bacillati</taxon>
        <taxon>Actinomycetota</taxon>
        <taxon>Actinomycetes</taxon>
        <taxon>Mycobacteriales</taxon>
        <taxon>Mycobacteriaceae</taxon>
        <taxon>Mycobacterium</taxon>
        <taxon>Mycobacterium tuberculosis complex</taxon>
    </lineage>
</organism>